<evidence type="ECO:0000259" key="10">
    <source>
        <dbReference type="PROSITE" id="PS50929"/>
    </source>
</evidence>
<keyword evidence="4" id="KW-0547">Nucleotide-binding</keyword>
<comment type="caution">
    <text evidence="11">The sequence shown here is derived from an EMBL/GenBank/DDBJ whole genome shotgun (WGS) entry which is preliminary data.</text>
</comment>
<dbReference type="SMART" id="SM00382">
    <property type="entry name" value="AAA"/>
    <property type="match status" value="1"/>
</dbReference>
<evidence type="ECO:0000256" key="1">
    <source>
        <dbReference type="ARBA" id="ARBA00004651"/>
    </source>
</evidence>
<keyword evidence="13" id="KW-1185">Reference proteome</keyword>
<evidence type="ECO:0000256" key="5">
    <source>
        <dbReference type="ARBA" id="ARBA00022840"/>
    </source>
</evidence>
<feature type="transmembrane region" description="Helical" evidence="8">
    <location>
        <begin position="40"/>
        <end position="61"/>
    </location>
</feature>
<keyword evidence="2" id="KW-0813">Transport</keyword>
<reference evidence="11 14" key="1">
    <citation type="submission" date="2018-09" db="EMBL/GenBank/DDBJ databases">
        <title>Roseomonas sp. nov., isolated from feces of Tibetan antelopes in the Qinghai-Tibet plateau, China.</title>
        <authorList>
            <person name="Tian Z."/>
        </authorList>
    </citation>
    <scope>NUCLEOTIDE SEQUENCE [LARGE SCALE GENOMIC DNA]</scope>
    <source>
        <strain evidence="12 13">Z23</strain>
        <strain evidence="11 14">Z24</strain>
    </source>
</reference>
<dbReference type="InterPro" id="IPR050095">
    <property type="entry name" value="ECF_ABC_transporter_ATP-bd"/>
</dbReference>
<dbReference type="RefSeq" id="WP_120640095.1">
    <property type="nucleotide sequence ID" value="NZ_RAQU01000165.1"/>
</dbReference>
<keyword evidence="7 8" id="KW-0472">Membrane</keyword>
<dbReference type="PROSITE" id="PS50929">
    <property type="entry name" value="ABC_TM1F"/>
    <property type="match status" value="1"/>
</dbReference>
<feature type="transmembrane region" description="Helical" evidence="8">
    <location>
        <begin position="73"/>
        <end position="90"/>
    </location>
</feature>
<dbReference type="PANTHER" id="PTHR43553:SF11">
    <property type="entry name" value="ABC TRANSPORTER ATP-BINDING_PERMEASE PROTEIN YOJI"/>
    <property type="match status" value="1"/>
</dbReference>
<feature type="transmembrane region" description="Helical" evidence="8">
    <location>
        <begin position="147"/>
        <end position="167"/>
    </location>
</feature>
<feature type="transmembrane region" description="Helical" evidence="8">
    <location>
        <begin position="173"/>
        <end position="192"/>
    </location>
</feature>
<dbReference type="EMBL" id="RAQU01000165">
    <property type="protein sequence ID" value="RKK02290.1"/>
    <property type="molecule type" value="Genomic_DNA"/>
</dbReference>
<proteinExistence type="predicted"/>
<feature type="transmembrane region" description="Helical" evidence="8">
    <location>
        <begin position="293"/>
        <end position="311"/>
    </location>
</feature>
<evidence type="ECO:0000256" key="3">
    <source>
        <dbReference type="ARBA" id="ARBA00022692"/>
    </source>
</evidence>
<feature type="domain" description="ABC transporter" evidence="9">
    <location>
        <begin position="350"/>
        <end position="564"/>
    </location>
</feature>
<comment type="subcellular location">
    <subcellularLocation>
        <location evidence="1">Cell membrane</location>
        <topology evidence="1">Multi-pass membrane protein</topology>
    </subcellularLocation>
</comment>
<dbReference type="Pfam" id="PF00005">
    <property type="entry name" value="ABC_tran"/>
    <property type="match status" value="1"/>
</dbReference>
<dbReference type="OrthoDB" id="7279750at2"/>
<sequence length="565" mass="60865">MNEAASPLGERLLSLIARLRIRAPSLRTLRTDLLRLEAPWQVVVMTALAGLCGTGIVAMLNSSAVVEGDADEVLWHGLMFVVLLLLYRGLQRGLLRRTAAAVEAALDRQRTAIAGKVLRLDLRRFETLPREQLQGGLARHYATISEAMVGILTGLQSLVLLVLTLGYLATLSVMAALLSLGVFFILIQAYLGKRAELAQRMRAAAAAESGLAGALAELLDGFKELRLDHRKRAAVLDAVDTQSTRSGMERAVTAGIFGDVIVFGNSMAYLMGGAVVFLLPILGSADNADLPRLVAVVLFLIGPMGATVGAAKQLATARFAINALKEFEALLDTLQPPEGPPPSLPPFRSLRADGLCYAHRPQGGDAAYRVGPVSFEVAAGEVVFVTGGNGSGKTTALRVAIGLYPPTAGRLLLNGTPVSDAVQEGDAYRELFGAVFADAYLFRHPHGLTDAQLPRLRRELEGFGIADKLPADPRDGFDPRTLSTGQRKRLALALALAEERPVLVLDEWAADQDPQSREAFYRVLLPRLRAEGKAVIAITHDDRYFDAADRRYHMEDGRMTEVPAA</sequence>
<name>A0A3A9J8D9_9PROT</name>
<accession>A0A3A9J8D9</accession>
<feature type="domain" description="ABC transmembrane type-1" evidence="10">
    <location>
        <begin position="63"/>
        <end position="227"/>
    </location>
</feature>
<gene>
    <name evidence="11" type="ORF">D6Z83_20525</name>
    <name evidence="12" type="ORF">EBE87_22090</name>
</gene>
<dbReference type="InterPro" id="IPR011527">
    <property type="entry name" value="ABC1_TM_dom"/>
</dbReference>
<dbReference type="EMBL" id="RFLX01000026">
    <property type="protein sequence ID" value="RMI17551.1"/>
    <property type="molecule type" value="Genomic_DNA"/>
</dbReference>
<dbReference type="AlphaFoldDB" id="A0A3A9J8D9"/>
<dbReference type="GO" id="GO:0043190">
    <property type="term" value="C:ATP-binding cassette (ABC) transporter complex"/>
    <property type="evidence" value="ECO:0007669"/>
    <property type="project" value="TreeGrafter"/>
</dbReference>
<dbReference type="InterPro" id="IPR003593">
    <property type="entry name" value="AAA+_ATPase"/>
</dbReference>
<dbReference type="PANTHER" id="PTHR43553">
    <property type="entry name" value="HEAVY METAL TRANSPORTER"/>
    <property type="match status" value="1"/>
</dbReference>
<keyword evidence="6 8" id="KW-1133">Transmembrane helix</keyword>
<evidence type="ECO:0000256" key="2">
    <source>
        <dbReference type="ARBA" id="ARBA00022448"/>
    </source>
</evidence>
<evidence type="ECO:0000256" key="6">
    <source>
        <dbReference type="ARBA" id="ARBA00022989"/>
    </source>
</evidence>
<dbReference type="SUPFAM" id="SSF90123">
    <property type="entry name" value="ABC transporter transmembrane region"/>
    <property type="match status" value="1"/>
</dbReference>
<keyword evidence="5 11" id="KW-0067">ATP-binding</keyword>
<dbReference type="FunCoup" id="A0A3A9J8D9">
    <property type="interactions" value="153"/>
</dbReference>
<dbReference type="Gene3D" id="1.20.1560.10">
    <property type="entry name" value="ABC transporter type 1, transmembrane domain"/>
    <property type="match status" value="1"/>
</dbReference>
<evidence type="ECO:0000256" key="4">
    <source>
        <dbReference type="ARBA" id="ARBA00022741"/>
    </source>
</evidence>
<dbReference type="GO" id="GO:0005524">
    <property type="term" value="F:ATP binding"/>
    <property type="evidence" value="ECO:0007669"/>
    <property type="project" value="UniProtKB-KW"/>
</dbReference>
<dbReference type="InterPro" id="IPR027417">
    <property type="entry name" value="P-loop_NTPase"/>
</dbReference>
<evidence type="ECO:0000313" key="14">
    <source>
        <dbReference type="Proteomes" id="UP000278036"/>
    </source>
</evidence>
<evidence type="ECO:0000313" key="13">
    <source>
        <dbReference type="Proteomes" id="UP000274097"/>
    </source>
</evidence>
<dbReference type="Gene3D" id="3.40.50.300">
    <property type="entry name" value="P-loop containing nucleotide triphosphate hydrolases"/>
    <property type="match status" value="1"/>
</dbReference>
<evidence type="ECO:0000313" key="12">
    <source>
        <dbReference type="EMBL" id="RMI17551.1"/>
    </source>
</evidence>
<evidence type="ECO:0000256" key="8">
    <source>
        <dbReference type="SAM" id="Phobius"/>
    </source>
</evidence>
<dbReference type="GO" id="GO:0016887">
    <property type="term" value="F:ATP hydrolysis activity"/>
    <property type="evidence" value="ECO:0007669"/>
    <property type="project" value="InterPro"/>
</dbReference>
<dbReference type="Proteomes" id="UP000278036">
    <property type="component" value="Unassembled WGS sequence"/>
</dbReference>
<feature type="transmembrane region" description="Helical" evidence="8">
    <location>
        <begin position="256"/>
        <end position="281"/>
    </location>
</feature>
<dbReference type="InterPro" id="IPR003439">
    <property type="entry name" value="ABC_transporter-like_ATP-bd"/>
</dbReference>
<dbReference type="InterPro" id="IPR036640">
    <property type="entry name" value="ABC1_TM_sf"/>
</dbReference>
<dbReference type="Proteomes" id="UP000274097">
    <property type="component" value="Unassembled WGS sequence"/>
</dbReference>
<protein>
    <submittedName>
        <fullName evidence="11">ATP-binding cassette domain-containing protein</fullName>
    </submittedName>
</protein>
<dbReference type="GO" id="GO:0140359">
    <property type="term" value="F:ABC-type transporter activity"/>
    <property type="evidence" value="ECO:0007669"/>
    <property type="project" value="InterPro"/>
</dbReference>
<dbReference type="SUPFAM" id="SSF52540">
    <property type="entry name" value="P-loop containing nucleoside triphosphate hydrolases"/>
    <property type="match status" value="1"/>
</dbReference>
<evidence type="ECO:0000256" key="7">
    <source>
        <dbReference type="ARBA" id="ARBA00023136"/>
    </source>
</evidence>
<evidence type="ECO:0000259" key="9">
    <source>
        <dbReference type="PROSITE" id="PS50893"/>
    </source>
</evidence>
<keyword evidence="3 8" id="KW-0812">Transmembrane</keyword>
<evidence type="ECO:0000313" key="11">
    <source>
        <dbReference type="EMBL" id="RKK02290.1"/>
    </source>
</evidence>
<dbReference type="PROSITE" id="PS50893">
    <property type="entry name" value="ABC_TRANSPORTER_2"/>
    <property type="match status" value="1"/>
</dbReference>
<dbReference type="InParanoid" id="A0A3A9J8D9"/>
<organism evidence="11 14">
    <name type="scientific">Teichococcus wenyumeiae</name>
    <dbReference type="NCBI Taxonomy" id="2478470"/>
    <lineage>
        <taxon>Bacteria</taxon>
        <taxon>Pseudomonadati</taxon>
        <taxon>Pseudomonadota</taxon>
        <taxon>Alphaproteobacteria</taxon>
        <taxon>Acetobacterales</taxon>
        <taxon>Roseomonadaceae</taxon>
        <taxon>Roseomonas</taxon>
    </lineage>
</organism>